<dbReference type="RefSeq" id="WP_258569543.1">
    <property type="nucleotide sequence ID" value="NZ_JAKUDN010000002.1"/>
</dbReference>
<dbReference type="EMBL" id="JAKUDN010000002">
    <property type="protein sequence ID" value="MCP8352439.1"/>
    <property type="molecule type" value="Genomic_DNA"/>
</dbReference>
<gene>
    <name evidence="1" type="ORF">MKS91_03935</name>
</gene>
<keyword evidence="2" id="KW-1185">Reference proteome</keyword>
<accession>A0ABT1L5I1</accession>
<sequence length="63" mass="7053">MTSKKVWRSYQRMIQQRKGLLSLMSDGVGVYQLPGTFLVQNQEMFSNPPLATLGSCQSAESMP</sequence>
<proteinExistence type="predicted"/>
<protein>
    <submittedName>
        <fullName evidence="1">Uncharacterized protein</fullName>
    </submittedName>
</protein>
<reference evidence="1 2" key="1">
    <citation type="journal article" date="2022" name="Nat. Microbiol.">
        <title>The microbiome of a bacterivorous marine choanoflagellate contains a resource-demanding obligate bacterial associate.</title>
        <authorList>
            <person name="Needham D.M."/>
            <person name="Poirier C."/>
            <person name="Bachy C."/>
            <person name="George E.E."/>
            <person name="Wilken S."/>
            <person name="Yung C.C.M."/>
            <person name="Limardo A.J."/>
            <person name="Morando M."/>
            <person name="Sudek L."/>
            <person name="Malmstrom R.R."/>
            <person name="Keeling P.J."/>
            <person name="Santoro A.E."/>
            <person name="Worden A.Z."/>
        </authorList>
    </citation>
    <scope>NUCLEOTIDE SEQUENCE [LARGE SCALE GENOMIC DNA]</scope>
    <source>
        <strain evidence="1 2">Comchoano-2</strain>
    </source>
</reference>
<comment type="caution">
    <text evidence="1">The sequence shown here is derived from an EMBL/GenBank/DDBJ whole genome shotgun (WGS) entry which is preliminary data.</text>
</comment>
<name>A0ABT1L5I1_9GAMM</name>
<dbReference type="Proteomes" id="UP001320768">
    <property type="component" value="Unassembled WGS sequence"/>
</dbReference>
<evidence type="ECO:0000313" key="1">
    <source>
        <dbReference type="EMBL" id="MCP8352439.1"/>
    </source>
</evidence>
<evidence type="ECO:0000313" key="2">
    <source>
        <dbReference type="Proteomes" id="UP001320768"/>
    </source>
</evidence>
<organism evidence="1 2">
    <name type="scientific">Candidatus Synchoanobacter obligatus</name>
    <dbReference type="NCBI Taxonomy" id="2919597"/>
    <lineage>
        <taxon>Bacteria</taxon>
        <taxon>Pseudomonadati</taxon>
        <taxon>Pseudomonadota</taxon>
        <taxon>Gammaproteobacteria</taxon>
        <taxon>Candidatus Comchoanobacterales</taxon>
        <taxon>Candidatus Comchoanobacteraceae</taxon>
        <taxon>Candidatus Synchoanobacter</taxon>
    </lineage>
</organism>